<feature type="signal peptide" evidence="1">
    <location>
        <begin position="1"/>
        <end position="25"/>
    </location>
</feature>
<evidence type="ECO:0008006" key="4">
    <source>
        <dbReference type="Google" id="ProtNLM"/>
    </source>
</evidence>
<protein>
    <recommendedName>
        <fullName evidence="4">Secreted protein</fullName>
    </recommendedName>
</protein>
<name>A0ABQ8EHP0_BRANA</name>
<keyword evidence="1" id="KW-0732">Signal</keyword>
<proteinExistence type="predicted"/>
<reference evidence="2 3" key="1">
    <citation type="submission" date="2021-05" db="EMBL/GenBank/DDBJ databases">
        <title>Genome Assembly of Synthetic Allotetraploid Brassica napus Reveals Homoeologous Exchanges between Subgenomes.</title>
        <authorList>
            <person name="Davis J.T."/>
        </authorList>
    </citation>
    <scope>NUCLEOTIDE SEQUENCE [LARGE SCALE GENOMIC DNA]</scope>
    <source>
        <strain evidence="3">cv. Da-Ae</strain>
        <tissue evidence="2">Seedling</tissue>
    </source>
</reference>
<accession>A0ABQ8EHP0</accession>
<sequence length="120" mass="13021">MTVCSRLCFLWFAHTLAELSVFVSGDETLMALLALSRVVPFVFGGDHRLKYRKIGWCCLVSSGVLEVCEGFVMSLEVVLVVLVKVPVESGGVVLIQACSGVTRGRFSSSPTVTSRLGHDR</sequence>
<evidence type="ECO:0000313" key="3">
    <source>
        <dbReference type="Proteomes" id="UP000824890"/>
    </source>
</evidence>
<organism evidence="2 3">
    <name type="scientific">Brassica napus</name>
    <name type="common">Rape</name>
    <dbReference type="NCBI Taxonomy" id="3708"/>
    <lineage>
        <taxon>Eukaryota</taxon>
        <taxon>Viridiplantae</taxon>
        <taxon>Streptophyta</taxon>
        <taxon>Embryophyta</taxon>
        <taxon>Tracheophyta</taxon>
        <taxon>Spermatophyta</taxon>
        <taxon>Magnoliopsida</taxon>
        <taxon>eudicotyledons</taxon>
        <taxon>Gunneridae</taxon>
        <taxon>Pentapetalae</taxon>
        <taxon>rosids</taxon>
        <taxon>malvids</taxon>
        <taxon>Brassicales</taxon>
        <taxon>Brassicaceae</taxon>
        <taxon>Brassiceae</taxon>
        <taxon>Brassica</taxon>
    </lineage>
</organism>
<evidence type="ECO:0000313" key="2">
    <source>
        <dbReference type="EMBL" id="KAH0940135.1"/>
    </source>
</evidence>
<dbReference type="EMBL" id="JAGKQM010000002">
    <property type="protein sequence ID" value="KAH0940135.1"/>
    <property type="molecule type" value="Genomic_DNA"/>
</dbReference>
<dbReference type="Proteomes" id="UP000824890">
    <property type="component" value="Unassembled WGS sequence"/>
</dbReference>
<gene>
    <name evidence="2" type="ORF">HID58_007596</name>
</gene>
<feature type="chain" id="PRO_5045985539" description="Secreted protein" evidence="1">
    <location>
        <begin position="26"/>
        <end position="120"/>
    </location>
</feature>
<keyword evidence="3" id="KW-1185">Reference proteome</keyword>
<comment type="caution">
    <text evidence="2">The sequence shown here is derived from an EMBL/GenBank/DDBJ whole genome shotgun (WGS) entry which is preliminary data.</text>
</comment>
<evidence type="ECO:0000256" key="1">
    <source>
        <dbReference type="SAM" id="SignalP"/>
    </source>
</evidence>